<evidence type="ECO:0000313" key="10">
    <source>
        <dbReference type="Proteomes" id="UP000261660"/>
    </source>
</evidence>
<evidence type="ECO:0000256" key="5">
    <source>
        <dbReference type="ARBA" id="ARBA00022786"/>
    </source>
</evidence>
<evidence type="ECO:0000256" key="1">
    <source>
        <dbReference type="ARBA" id="ARBA00000707"/>
    </source>
</evidence>
<dbReference type="GO" id="GO:0016579">
    <property type="term" value="P:protein deubiquitination"/>
    <property type="evidence" value="ECO:0007669"/>
    <property type="project" value="InterPro"/>
</dbReference>
<accession>A0A3Q3E7T0</accession>
<dbReference type="PROSITE" id="PS50235">
    <property type="entry name" value="USP_3"/>
    <property type="match status" value="1"/>
</dbReference>
<evidence type="ECO:0000256" key="3">
    <source>
        <dbReference type="ARBA" id="ARBA00012759"/>
    </source>
</evidence>
<dbReference type="STRING" id="56723.ENSLBEP00000003367"/>
<dbReference type="EC" id="3.4.19.12" evidence="3"/>
<feature type="domain" description="USP" evidence="8">
    <location>
        <begin position="63"/>
        <end position="245"/>
    </location>
</feature>
<dbReference type="GO" id="GO:0005829">
    <property type="term" value="C:cytosol"/>
    <property type="evidence" value="ECO:0007669"/>
    <property type="project" value="TreeGrafter"/>
</dbReference>
<dbReference type="GO" id="GO:0006508">
    <property type="term" value="P:proteolysis"/>
    <property type="evidence" value="ECO:0007669"/>
    <property type="project" value="UniProtKB-KW"/>
</dbReference>
<name>A0A3Q3E7T0_9LABR</name>
<proteinExistence type="inferred from homology"/>
<reference evidence="9" key="2">
    <citation type="submission" date="2025-09" db="UniProtKB">
        <authorList>
            <consortium name="Ensembl"/>
        </authorList>
    </citation>
    <scope>IDENTIFICATION</scope>
</reference>
<dbReference type="AlphaFoldDB" id="A0A3Q3E7T0"/>
<dbReference type="InterPro" id="IPR001394">
    <property type="entry name" value="Peptidase_C19_UCH"/>
</dbReference>
<protein>
    <recommendedName>
        <fullName evidence="3">ubiquitinyl hydrolase 1</fullName>
        <ecNumber evidence="3">3.4.19.12</ecNumber>
    </recommendedName>
</protein>
<evidence type="ECO:0000259" key="8">
    <source>
        <dbReference type="PROSITE" id="PS50235"/>
    </source>
</evidence>
<dbReference type="GO" id="GO:0004843">
    <property type="term" value="F:cysteine-type deubiquitinase activity"/>
    <property type="evidence" value="ECO:0007669"/>
    <property type="project" value="UniProtKB-EC"/>
</dbReference>
<evidence type="ECO:0000256" key="4">
    <source>
        <dbReference type="ARBA" id="ARBA00022670"/>
    </source>
</evidence>
<evidence type="ECO:0000256" key="6">
    <source>
        <dbReference type="ARBA" id="ARBA00022801"/>
    </source>
</evidence>
<keyword evidence="7" id="KW-0788">Thiol protease</keyword>
<dbReference type="InterPro" id="IPR050164">
    <property type="entry name" value="Peptidase_C19"/>
</dbReference>
<keyword evidence="6" id="KW-0378">Hydrolase</keyword>
<dbReference type="PANTHER" id="PTHR24006:SF722">
    <property type="entry name" value="UBIQUITIN CARBOXYL-TERMINAL HYDROLASE 48"/>
    <property type="match status" value="1"/>
</dbReference>
<sequence>MLEQDVGVLMVSFMLCFCRRNCKGNPSSLVGIGEQVWIGEIDENAFHNIDDPNSECRGMNTFVGLTNLGATCYVNTFLQVWFHNLELRRSLYQCHNSRAQEHNSESDYEPQSISDHLQYLFALLQNSNRKHINPSGLVKALGLDTGQQQDAQEFSKLFMSLLEDTLSKQKSPSLQNVIQQQFCGQFSYVTFCNQCGRSSALLSRFYELELNIQGHKNLNECVTEFLKVTFIPRIVKNVKNGQTAE</sequence>
<keyword evidence="4" id="KW-0645">Protease</keyword>
<evidence type="ECO:0000256" key="2">
    <source>
        <dbReference type="ARBA" id="ARBA00009085"/>
    </source>
</evidence>
<evidence type="ECO:0000313" key="9">
    <source>
        <dbReference type="Ensembl" id="ENSLBEP00000003367.1"/>
    </source>
</evidence>
<reference evidence="9" key="1">
    <citation type="submission" date="2025-08" db="UniProtKB">
        <authorList>
            <consortium name="Ensembl"/>
        </authorList>
    </citation>
    <scope>IDENTIFICATION</scope>
</reference>
<dbReference type="GO" id="GO:0005634">
    <property type="term" value="C:nucleus"/>
    <property type="evidence" value="ECO:0007669"/>
    <property type="project" value="UniProtKB-SubCell"/>
</dbReference>
<dbReference type="SUPFAM" id="SSF54001">
    <property type="entry name" value="Cysteine proteinases"/>
    <property type="match status" value="1"/>
</dbReference>
<dbReference type="Ensembl" id="ENSLBET00000003539.1">
    <property type="protein sequence ID" value="ENSLBEP00000003367.1"/>
    <property type="gene ID" value="ENSLBEG00000002595.1"/>
</dbReference>
<dbReference type="Gene3D" id="3.90.70.10">
    <property type="entry name" value="Cysteine proteinases"/>
    <property type="match status" value="1"/>
</dbReference>
<dbReference type="Proteomes" id="UP000261660">
    <property type="component" value="Unplaced"/>
</dbReference>
<evidence type="ECO:0000256" key="7">
    <source>
        <dbReference type="ARBA" id="ARBA00022807"/>
    </source>
</evidence>
<organism evidence="9 10">
    <name type="scientific">Labrus bergylta</name>
    <name type="common">ballan wrasse</name>
    <dbReference type="NCBI Taxonomy" id="56723"/>
    <lineage>
        <taxon>Eukaryota</taxon>
        <taxon>Metazoa</taxon>
        <taxon>Chordata</taxon>
        <taxon>Craniata</taxon>
        <taxon>Vertebrata</taxon>
        <taxon>Euteleostomi</taxon>
        <taxon>Actinopterygii</taxon>
        <taxon>Neopterygii</taxon>
        <taxon>Teleostei</taxon>
        <taxon>Neoteleostei</taxon>
        <taxon>Acanthomorphata</taxon>
        <taxon>Eupercaria</taxon>
        <taxon>Labriformes</taxon>
        <taxon>Labridae</taxon>
        <taxon>Labrus</taxon>
    </lineage>
</organism>
<comment type="similarity">
    <text evidence="2">Belongs to the peptidase C19 family.</text>
</comment>
<dbReference type="Pfam" id="PF00443">
    <property type="entry name" value="UCH"/>
    <property type="match status" value="1"/>
</dbReference>
<dbReference type="InParanoid" id="A0A3Q3E7T0"/>
<comment type="catalytic activity">
    <reaction evidence="1">
        <text>Thiol-dependent hydrolysis of ester, thioester, amide, peptide and isopeptide bonds formed by the C-terminal Gly of ubiquitin (a 76-residue protein attached to proteins as an intracellular targeting signal).</text>
        <dbReference type="EC" id="3.4.19.12"/>
    </reaction>
</comment>
<dbReference type="GeneTree" id="ENSGT00940000156015"/>
<dbReference type="PANTHER" id="PTHR24006">
    <property type="entry name" value="UBIQUITIN CARBOXYL-TERMINAL HYDROLASE"/>
    <property type="match status" value="1"/>
</dbReference>
<dbReference type="InterPro" id="IPR038765">
    <property type="entry name" value="Papain-like_cys_pep_sf"/>
</dbReference>
<keyword evidence="5" id="KW-0833">Ubl conjugation pathway</keyword>
<keyword evidence="10" id="KW-1185">Reference proteome</keyword>
<dbReference type="InterPro" id="IPR028889">
    <property type="entry name" value="USP"/>
</dbReference>